<reference evidence="2" key="1">
    <citation type="submission" date="2021-09" db="EMBL/GenBank/DDBJ databases">
        <title>Genome analysis of Fictibacillus sp. KIGAM418 isolated from marine sediment.</title>
        <authorList>
            <person name="Seo M.-J."/>
            <person name="Cho E.-S."/>
            <person name="Hwang C.Y."/>
        </authorList>
    </citation>
    <scope>NUCLEOTIDE SEQUENCE</scope>
    <source>
        <strain evidence="2">KIGAM418</strain>
    </source>
</reference>
<evidence type="ECO:0000313" key="3">
    <source>
        <dbReference type="Proteomes" id="UP001139011"/>
    </source>
</evidence>
<accession>A0A9X1X7H0</accession>
<dbReference type="Proteomes" id="UP001139011">
    <property type="component" value="Unassembled WGS sequence"/>
</dbReference>
<dbReference type="RefSeq" id="WP_248251291.1">
    <property type="nucleotide sequence ID" value="NZ_JAIWJX010000002.1"/>
</dbReference>
<evidence type="ECO:0000313" key="2">
    <source>
        <dbReference type="EMBL" id="MCK6255467.1"/>
    </source>
</evidence>
<sequence length="354" mass="41356">MNEKEIWKWIFETMPQGELLTLGKTCKVKIAGFRQINWKSQFKILKPKLINSLLEPLKIKAIKEITRMEVEENDEYYEILTSTETNLINNISNQQDGRKILRILLSSIEEDKHKLAYTLFENKVQGLPNEEIEGKNEKSEVKTDEKKERIVSKDIKSLETQVKKKEIQIQELQKIASKAENNLKKERDKWEKEKKQYLEQIQNLREKTTNQENQINEDLSKVNSSSKEISKLNQILVEKQDEINRLHAICLTLKSNEQVAVTVEKPKKKIALIGNERSLKNVNCYSHNPEIIEPATIDEIDNNEIWSKFDEIHVISFELTSGRLRKLRNMASNEVLKEFNTIHNLISYVDAQGV</sequence>
<dbReference type="EMBL" id="JAIWJX010000002">
    <property type="protein sequence ID" value="MCK6255467.1"/>
    <property type="molecule type" value="Genomic_DNA"/>
</dbReference>
<keyword evidence="1" id="KW-0175">Coiled coil</keyword>
<organism evidence="2 3">
    <name type="scientific">Fictibacillus marinisediminis</name>
    <dbReference type="NCBI Taxonomy" id="2878389"/>
    <lineage>
        <taxon>Bacteria</taxon>
        <taxon>Bacillati</taxon>
        <taxon>Bacillota</taxon>
        <taxon>Bacilli</taxon>
        <taxon>Bacillales</taxon>
        <taxon>Fictibacillaceae</taxon>
        <taxon>Fictibacillus</taxon>
    </lineage>
</organism>
<evidence type="ECO:0000256" key="1">
    <source>
        <dbReference type="SAM" id="Coils"/>
    </source>
</evidence>
<protein>
    <submittedName>
        <fullName evidence="2">Uncharacterized protein</fullName>
    </submittedName>
</protein>
<proteinExistence type="predicted"/>
<gene>
    <name evidence="2" type="ORF">LCY76_02355</name>
</gene>
<dbReference type="AlphaFoldDB" id="A0A9X1X7H0"/>
<name>A0A9X1X7H0_9BACL</name>
<comment type="caution">
    <text evidence="2">The sequence shown here is derived from an EMBL/GenBank/DDBJ whole genome shotgun (WGS) entry which is preliminary data.</text>
</comment>
<feature type="coiled-coil region" evidence="1">
    <location>
        <begin position="129"/>
        <end position="221"/>
    </location>
</feature>
<keyword evidence="3" id="KW-1185">Reference proteome</keyword>